<dbReference type="PROSITE" id="PS50055">
    <property type="entry name" value="TYR_PHOSPHATASE_PTP"/>
    <property type="match status" value="1"/>
</dbReference>
<dbReference type="Proteomes" id="UP000827892">
    <property type="component" value="Chromosome II"/>
</dbReference>
<feature type="compositionally biased region" description="Low complexity" evidence="16">
    <location>
        <begin position="751"/>
        <end position="776"/>
    </location>
</feature>
<dbReference type="PROSITE" id="PS50056">
    <property type="entry name" value="TYR_PHOSPHATASE_2"/>
    <property type="match status" value="1"/>
</dbReference>
<dbReference type="SUPFAM" id="SSF55387">
    <property type="entry name" value="Frataxin/Nqo15-like"/>
    <property type="match status" value="1"/>
</dbReference>
<dbReference type="InterPro" id="IPR017789">
    <property type="entry name" value="Frataxin"/>
</dbReference>
<evidence type="ECO:0000256" key="4">
    <source>
        <dbReference type="ARBA" id="ARBA00022448"/>
    </source>
</evidence>
<evidence type="ECO:0000256" key="2">
    <source>
        <dbReference type="ARBA" id="ARBA00008183"/>
    </source>
</evidence>
<dbReference type="Gene3D" id="3.90.190.10">
    <property type="entry name" value="Protein tyrosine phosphatase superfamily"/>
    <property type="match status" value="1"/>
</dbReference>
<dbReference type="AlphaFoldDB" id="A0AAE9DLM3"/>
<comment type="subcellular location">
    <subcellularLocation>
        <location evidence="1">Mitochondrion</location>
    </subcellularLocation>
</comment>
<dbReference type="InterPro" id="IPR036524">
    <property type="entry name" value="Frataxin/CyaY_sf"/>
</dbReference>
<dbReference type="SMART" id="SM01219">
    <property type="entry name" value="Frataxin_Cyay"/>
    <property type="match status" value="1"/>
</dbReference>
<keyword evidence="9 15" id="KW-0727">SH2 domain</keyword>
<dbReference type="Gene3D" id="3.30.920.10">
    <property type="entry name" value="Frataxin/CyaY"/>
    <property type="match status" value="1"/>
</dbReference>
<dbReference type="EMBL" id="CP090892">
    <property type="protein sequence ID" value="ULU06731.1"/>
    <property type="molecule type" value="Genomic_DNA"/>
</dbReference>
<dbReference type="PROSITE" id="PS00383">
    <property type="entry name" value="TYR_PHOSPHATASE_1"/>
    <property type="match status" value="1"/>
</dbReference>
<dbReference type="PANTHER" id="PTHR46257:SF3">
    <property type="entry name" value="TYROSINE-PROTEIN PHOSPHATASE CORKSCREW"/>
    <property type="match status" value="1"/>
</dbReference>
<dbReference type="SMART" id="SM00404">
    <property type="entry name" value="PTPc_motif"/>
    <property type="match status" value="1"/>
</dbReference>
<dbReference type="InterPro" id="IPR036860">
    <property type="entry name" value="SH2_dom_sf"/>
</dbReference>
<dbReference type="SMART" id="SM00252">
    <property type="entry name" value="SH2"/>
    <property type="match status" value="2"/>
</dbReference>
<dbReference type="GO" id="GO:0006826">
    <property type="term" value="P:iron ion transport"/>
    <property type="evidence" value="ECO:0007669"/>
    <property type="project" value="UniProtKB-KW"/>
</dbReference>
<evidence type="ECO:0000256" key="14">
    <source>
        <dbReference type="ARBA" id="ARBA00047990"/>
    </source>
</evidence>
<keyword evidence="12" id="KW-0406">Ion transport</keyword>
<proteinExistence type="inferred from homology"/>
<dbReference type="Pfam" id="PF00017">
    <property type="entry name" value="SH2"/>
    <property type="match status" value="2"/>
</dbReference>
<gene>
    <name evidence="20" type="ORF">L3Y34_018502</name>
</gene>
<evidence type="ECO:0000256" key="8">
    <source>
        <dbReference type="ARBA" id="ARBA00022946"/>
    </source>
</evidence>
<keyword evidence="10" id="KW-0560">Oxidoreductase</keyword>
<dbReference type="InterPro" id="IPR000387">
    <property type="entry name" value="Tyr_Pase_dom"/>
</dbReference>
<dbReference type="InterPro" id="IPR000242">
    <property type="entry name" value="PTP_cat"/>
</dbReference>
<dbReference type="GO" id="GO:0004322">
    <property type="term" value="F:ferroxidase activity"/>
    <property type="evidence" value="ECO:0007669"/>
    <property type="project" value="UniProtKB-EC"/>
</dbReference>
<evidence type="ECO:0000256" key="9">
    <source>
        <dbReference type="ARBA" id="ARBA00022999"/>
    </source>
</evidence>
<reference evidence="20 21" key="1">
    <citation type="submission" date="2022-05" db="EMBL/GenBank/DDBJ databases">
        <title>Chromosome-level reference genomes for two strains of Caenorhabditis briggsae: an improved platform for comparative genomics.</title>
        <authorList>
            <person name="Stevens L."/>
            <person name="Andersen E.C."/>
        </authorList>
    </citation>
    <scope>NUCLEOTIDE SEQUENCE [LARGE SCALE GENOMIC DNA]</scope>
    <source>
        <strain evidence="20">QX1410_ONT</strain>
        <tissue evidence="20">Whole-organism</tissue>
    </source>
</reference>
<dbReference type="GO" id="GO:0008199">
    <property type="term" value="F:ferric iron binding"/>
    <property type="evidence" value="ECO:0007669"/>
    <property type="project" value="InterPro"/>
</dbReference>
<evidence type="ECO:0000256" key="7">
    <source>
        <dbReference type="ARBA" id="ARBA00022912"/>
    </source>
</evidence>
<dbReference type="PROSITE" id="PS50810">
    <property type="entry name" value="FRATAXIN_2"/>
    <property type="match status" value="1"/>
</dbReference>
<organism evidence="20 21">
    <name type="scientific">Caenorhabditis briggsae</name>
    <dbReference type="NCBI Taxonomy" id="6238"/>
    <lineage>
        <taxon>Eukaryota</taxon>
        <taxon>Metazoa</taxon>
        <taxon>Ecdysozoa</taxon>
        <taxon>Nematoda</taxon>
        <taxon>Chromadorea</taxon>
        <taxon>Rhabditida</taxon>
        <taxon>Rhabditina</taxon>
        <taxon>Rhabditomorpha</taxon>
        <taxon>Rhabditoidea</taxon>
        <taxon>Rhabditidae</taxon>
        <taxon>Peloderinae</taxon>
        <taxon>Caenorhabditis</taxon>
    </lineage>
</organism>
<keyword evidence="5" id="KW-0410">Iron transport</keyword>
<feature type="domain" description="SH2" evidence="17">
    <location>
        <begin position="273"/>
        <end position="371"/>
    </location>
</feature>
<dbReference type="Gene3D" id="3.30.505.10">
    <property type="entry name" value="SH2 domain"/>
    <property type="match status" value="2"/>
</dbReference>
<feature type="domain" description="Tyrosine specific protein phosphatases" evidence="19">
    <location>
        <begin position="630"/>
        <end position="714"/>
    </location>
</feature>
<feature type="compositionally biased region" description="Low complexity" evidence="16">
    <location>
        <begin position="784"/>
        <end position="803"/>
    </location>
</feature>
<evidence type="ECO:0000259" key="17">
    <source>
        <dbReference type="PROSITE" id="PS50001"/>
    </source>
</evidence>
<accession>A0AAE9DLM3</accession>
<dbReference type="SMART" id="SM00194">
    <property type="entry name" value="PTPc"/>
    <property type="match status" value="1"/>
</dbReference>
<feature type="domain" description="SH2" evidence="17">
    <location>
        <begin position="149"/>
        <end position="252"/>
    </location>
</feature>
<evidence type="ECO:0000256" key="1">
    <source>
        <dbReference type="ARBA" id="ARBA00004173"/>
    </source>
</evidence>
<evidence type="ECO:0000256" key="13">
    <source>
        <dbReference type="ARBA" id="ARBA00023128"/>
    </source>
</evidence>
<name>A0AAE9DLM3_CAEBR</name>
<dbReference type="InterPro" id="IPR029021">
    <property type="entry name" value="Prot-tyrosine_phosphatase-like"/>
</dbReference>
<evidence type="ECO:0000259" key="18">
    <source>
        <dbReference type="PROSITE" id="PS50055"/>
    </source>
</evidence>
<keyword evidence="4" id="KW-0813">Transport</keyword>
<dbReference type="SUPFAM" id="SSF52799">
    <property type="entry name" value="(Phosphotyrosine protein) phosphatases II"/>
    <property type="match status" value="1"/>
</dbReference>
<dbReference type="SUPFAM" id="SSF55550">
    <property type="entry name" value="SH2 domain"/>
    <property type="match status" value="2"/>
</dbReference>
<keyword evidence="13" id="KW-0496">Mitochondrion</keyword>
<dbReference type="InterPro" id="IPR000980">
    <property type="entry name" value="SH2"/>
</dbReference>
<feature type="region of interest" description="Disordered" evidence="16">
    <location>
        <begin position="746"/>
        <end position="810"/>
    </location>
</feature>
<sequence>MLTNVLRNGFVRRAFSVRVFSQNEYESAADSTLEKLSDYFDQIADSYPVSDQFDVSHAMGVLTVTVSKTVGTYVINKQSPNKQIWLSSPLSGPKRYDLAEEQRHIFHTNSYRTLSPLTASHQANATPSAAVIHRTSSHKTQVRNFRQYNYYYRVNGEKAEQLLKDYGDNGDFLVRYSESNPQNFSISVRVSENKILHIKVMKFENDMLSIFDDQRTTPNEFSSITELLEFYMEFPEKLREKNGLFLELKKPVHVPYQLEPLAEEQRRTQLYRWWHGNLPASSANKLLQNEKNGTYLLRASQHIPGAMVISAKTEGHVVHLTIYQDHLTGKYNIDGDRAKFNTAWILIDSYSKNPIVEKGEASRVLYLEEPLFNTFIEADLFCDRFEIVRRPLNPRESMEKTGISEEFDRLSQEALPAEQYLSKREGRRPVNADKNRYKNIVPFDHTRVILQPGPNDKKETPGSDYINASYVRFENSQRTKNVTFACEKSFIATQGCLDSTIVDFWKMVWQENSRVIVMPTMENERKEKCARYWPTEVNKEMKNGEITVTCTIERKVQRLVTEEVKVELEKERAIRIGKGLVPEAELNAEGVSHILRTLLIKKGKEVREVRQLQYLTWPDHGCPLHPYAVLNFLEDVDREYDYFNAQPITATLPQGPIVVHCSAGIGRTGTVLVLDALLTQVKKVGLLCPMDVFKMVKYVRTYRSGLVQTEQQYQFLYKALAFYLKTHNPFPAKSFMEGDADAFDYPRRLRPIPGSSRPSSSRQTTASRPASSASSRAHSRPRTSGHSEPTPERSSSSTSSPSTLLKSAKK</sequence>
<evidence type="ECO:0000256" key="11">
    <source>
        <dbReference type="ARBA" id="ARBA00023004"/>
    </source>
</evidence>
<protein>
    <recommendedName>
        <fullName evidence="22">Tyrosine-protein phosphatase non-receptor type</fullName>
    </recommendedName>
</protein>
<evidence type="ECO:0000259" key="19">
    <source>
        <dbReference type="PROSITE" id="PS50056"/>
    </source>
</evidence>
<dbReference type="Pfam" id="PF01491">
    <property type="entry name" value="Frataxin_Cyay"/>
    <property type="match status" value="1"/>
</dbReference>
<keyword evidence="8" id="KW-0809">Transit peptide</keyword>
<dbReference type="InterPro" id="IPR002908">
    <property type="entry name" value="Frataxin/CyaY"/>
</dbReference>
<feature type="domain" description="Tyrosine-protein phosphatase" evidence="18">
    <location>
        <begin position="403"/>
        <end position="723"/>
    </location>
</feature>
<dbReference type="NCBIfam" id="TIGR03422">
    <property type="entry name" value="mito_frataxin"/>
    <property type="match status" value="1"/>
</dbReference>
<evidence type="ECO:0000256" key="5">
    <source>
        <dbReference type="ARBA" id="ARBA00022496"/>
    </source>
</evidence>
<dbReference type="PROSITE" id="PS01344">
    <property type="entry name" value="FRATAXIN_1"/>
    <property type="match status" value="1"/>
</dbReference>
<keyword evidence="11" id="KW-0408">Iron</keyword>
<dbReference type="GO" id="GO:0005739">
    <property type="term" value="C:mitochondrion"/>
    <property type="evidence" value="ECO:0007669"/>
    <property type="project" value="UniProtKB-SubCell"/>
</dbReference>
<evidence type="ECO:0000313" key="20">
    <source>
        <dbReference type="EMBL" id="ULU06731.1"/>
    </source>
</evidence>
<evidence type="ECO:0000256" key="16">
    <source>
        <dbReference type="SAM" id="MobiDB-lite"/>
    </source>
</evidence>
<dbReference type="InterPro" id="IPR003595">
    <property type="entry name" value="Tyr_Pase_cat"/>
</dbReference>
<evidence type="ECO:0000256" key="3">
    <source>
        <dbReference type="ARBA" id="ARBA00022434"/>
    </source>
</evidence>
<evidence type="ECO:0008006" key="22">
    <source>
        <dbReference type="Google" id="ProtNLM"/>
    </source>
</evidence>
<dbReference type="PANTHER" id="PTHR46257">
    <property type="entry name" value="TYROSINE-PROTEIN PHOSPHATASE CORKSCREW"/>
    <property type="match status" value="1"/>
</dbReference>
<dbReference type="InterPro" id="IPR016130">
    <property type="entry name" value="Tyr_Pase_AS"/>
</dbReference>
<dbReference type="GO" id="GO:0006879">
    <property type="term" value="P:intracellular iron ion homeostasis"/>
    <property type="evidence" value="ECO:0007669"/>
    <property type="project" value="UniProtKB-KW"/>
</dbReference>
<keyword evidence="6" id="KW-0378">Hydrolase</keyword>
<dbReference type="InterPro" id="IPR020895">
    <property type="entry name" value="Frataxin_CS"/>
</dbReference>
<keyword evidence="7" id="KW-0904">Protein phosphatase</keyword>
<dbReference type="PRINTS" id="PR00700">
    <property type="entry name" value="PRTYPHPHTASE"/>
</dbReference>
<evidence type="ECO:0000313" key="21">
    <source>
        <dbReference type="Proteomes" id="UP000827892"/>
    </source>
</evidence>
<dbReference type="GO" id="GO:0004725">
    <property type="term" value="F:protein tyrosine phosphatase activity"/>
    <property type="evidence" value="ECO:0007669"/>
    <property type="project" value="InterPro"/>
</dbReference>
<dbReference type="PROSITE" id="PS50001">
    <property type="entry name" value="SH2"/>
    <property type="match status" value="2"/>
</dbReference>
<keyword evidence="3" id="KW-0409">Iron storage</keyword>
<evidence type="ECO:0000256" key="15">
    <source>
        <dbReference type="PROSITE-ProRule" id="PRU00191"/>
    </source>
</evidence>
<evidence type="ECO:0000256" key="6">
    <source>
        <dbReference type="ARBA" id="ARBA00022801"/>
    </source>
</evidence>
<dbReference type="GO" id="GO:0016226">
    <property type="term" value="P:iron-sulfur cluster assembly"/>
    <property type="evidence" value="ECO:0007669"/>
    <property type="project" value="InterPro"/>
</dbReference>
<evidence type="ECO:0000256" key="10">
    <source>
        <dbReference type="ARBA" id="ARBA00023002"/>
    </source>
</evidence>
<dbReference type="Pfam" id="PF00102">
    <property type="entry name" value="Y_phosphatase"/>
    <property type="match status" value="1"/>
</dbReference>
<dbReference type="InterPro" id="IPR052123">
    <property type="entry name" value="Non-rcpt_Tyr_Phosphatase"/>
</dbReference>
<evidence type="ECO:0000256" key="12">
    <source>
        <dbReference type="ARBA" id="ARBA00023065"/>
    </source>
</evidence>
<dbReference type="PRINTS" id="PR00401">
    <property type="entry name" value="SH2DOMAIN"/>
</dbReference>
<comment type="similarity">
    <text evidence="2">Belongs to the frataxin family.</text>
</comment>
<comment type="catalytic activity">
    <reaction evidence="14">
        <text>4 Fe(2+) + O2 + 4 H(+) = 4 Fe(3+) + 2 H2O</text>
        <dbReference type="Rhea" id="RHEA:11148"/>
        <dbReference type="ChEBI" id="CHEBI:15377"/>
        <dbReference type="ChEBI" id="CHEBI:15378"/>
        <dbReference type="ChEBI" id="CHEBI:15379"/>
        <dbReference type="ChEBI" id="CHEBI:29033"/>
        <dbReference type="ChEBI" id="CHEBI:29034"/>
        <dbReference type="EC" id="1.16.3.1"/>
    </reaction>
</comment>